<dbReference type="EMBL" id="BSOT01000005">
    <property type="protein sequence ID" value="GLR70672.1"/>
    <property type="molecule type" value="Genomic_DNA"/>
</dbReference>
<evidence type="ECO:0000313" key="3">
    <source>
        <dbReference type="EMBL" id="GLR70672.1"/>
    </source>
</evidence>
<dbReference type="InterPro" id="IPR007730">
    <property type="entry name" value="SPOR-like_dom"/>
</dbReference>
<gene>
    <name evidence="3" type="ORF">GCM10007852_15800</name>
</gene>
<comment type="caution">
    <text evidence="3">The sequence shown here is derived from an EMBL/GenBank/DDBJ whole genome shotgun (WGS) entry which is preliminary data.</text>
</comment>
<evidence type="ECO:0000259" key="2">
    <source>
        <dbReference type="PROSITE" id="PS51724"/>
    </source>
</evidence>
<feature type="domain" description="SPOR" evidence="2">
    <location>
        <begin position="227"/>
        <end position="312"/>
    </location>
</feature>
<evidence type="ECO:0000256" key="1">
    <source>
        <dbReference type="SAM" id="Coils"/>
    </source>
</evidence>
<accession>A0AA37SX21</accession>
<keyword evidence="1" id="KW-0175">Coiled coil</keyword>
<sequence length="316" mass="35227">MKTAKSKICFIVFLVITLLKGCLLTDDYKDNQVENYEFEKIKERIENLDEQYTNLDIQKNVKEFEQLKPGLRRLIKLESDLMYLTESLKQKNSSISDSLDSSRKSESGDLPSFEDLVKKESSTFSSELVFQKSAESQKLDLQAGQSGVSEGKFATKKVGSVAVGAAPKIMDVLQNKKGVASNEEIDRKFSDMSISKRHTKSLMVTKESSARNNTYLNNSQDECEAHNSVDGKYSLHLASYKNKASARAGWEKLQYKHAATVCNLIPKLENVSVNGVKYLSLRAGPLNDKSKVDKLCNLIRATGDYCASAVFTGSNL</sequence>
<keyword evidence="4" id="KW-1185">Reference proteome</keyword>
<name>A0AA37SX21_9ALTE</name>
<protein>
    <recommendedName>
        <fullName evidence="2">SPOR domain-containing protein</fullName>
    </recommendedName>
</protein>
<dbReference type="Proteomes" id="UP001156601">
    <property type="component" value="Unassembled WGS sequence"/>
</dbReference>
<reference evidence="3" key="2">
    <citation type="submission" date="2023-01" db="EMBL/GenBank/DDBJ databases">
        <title>Draft genome sequence of Agaribacter marinus strain NBRC 110023.</title>
        <authorList>
            <person name="Sun Q."/>
            <person name="Mori K."/>
        </authorList>
    </citation>
    <scope>NUCLEOTIDE SEQUENCE</scope>
    <source>
        <strain evidence="3">NBRC 110023</strain>
    </source>
</reference>
<dbReference type="GO" id="GO:0042834">
    <property type="term" value="F:peptidoglycan binding"/>
    <property type="evidence" value="ECO:0007669"/>
    <property type="project" value="InterPro"/>
</dbReference>
<dbReference type="PROSITE" id="PS51724">
    <property type="entry name" value="SPOR"/>
    <property type="match status" value="1"/>
</dbReference>
<dbReference type="InterPro" id="IPR036680">
    <property type="entry name" value="SPOR-like_sf"/>
</dbReference>
<feature type="coiled-coil region" evidence="1">
    <location>
        <begin position="31"/>
        <end position="58"/>
    </location>
</feature>
<dbReference type="RefSeq" id="WP_284216958.1">
    <property type="nucleotide sequence ID" value="NZ_BSOT01000005.1"/>
</dbReference>
<reference evidence="3" key="1">
    <citation type="journal article" date="2014" name="Int. J. Syst. Evol. Microbiol.">
        <title>Complete genome sequence of Corynebacterium casei LMG S-19264T (=DSM 44701T), isolated from a smear-ripened cheese.</title>
        <authorList>
            <consortium name="US DOE Joint Genome Institute (JGI-PGF)"/>
            <person name="Walter F."/>
            <person name="Albersmeier A."/>
            <person name="Kalinowski J."/>
            <person name="Ruckert C."/>
        </authorList>
    </citation>
    <scope>NUCLEOTIDE SEQUENCE</scope>
    <source>
        <strain evidence="3">NBRC 110023</strain>
    </source>
</reference>
<proteinExistence type="predicted"/>
<dbReference type="Gene3D" id="3.30.70.1070">
    <property type="entry name" value="Sporulation related repeat"/>
    <property type="match status" value="1"/>
</dbReference>
<dbReference type="Pfam" id="PF05036">
    <property type="entry name" value="SPOR"/>
    <property type="match status" value="1"/>
</dbReference>
<evidence type="ECO:0000313" key="4">
    <source>
        <dbReference type="Proteomes" id="UP001156601"/>
    </source>
</evidence>
<dbReference type="SUPFAM" id="SSF110997">
    <property type="entry name" value="Sporulation related repeat"/>
    <property type="match status" value="1"/>
</dbReference>
<organism evidence="3 4">
    <name type="scientific">Agaribacter marinus</name>
    <dbReference type="NCBI Taxonomy" id="1431249"/>
    <lineage>
        <taxon>Bacteria</taxon>
        <taxon>Pseudomonadati</taxon>
        <taxon>Pseudomonadota</taxon>
        <taxon>Gammaproteobacteria</taxon>
        <taxon>Alteromonadales</taxon>
        <taxon>Alteromonadaceae</taxon>
        <taxon>Agaribacter</taxon>
    </lineage>
</organism>
<dbReference type="AlphaFoldDB" id="A0AA37SX21"/>